<reference evidence="2" key="1">
    <citation type="journal article" date="2020" name="Stud. Mycol.">
        <title>101 Dothideomycetes genomes: a test case for predicting lifestyles and emergence of pathogens.</title>
        <authorList>
            <person name="Haridas S."/>
            <person name="Albert R."/>
            <person name="Binder M."/>
            <person name="Bloem J."/>
            <person name="Labutti K."/>
            <person name="Salamov A."/>
            <person name="Andreopoulos B."/>
            <person name="Baker S."/>
            <person name="Barry K."/>
            <person name="Bills G."/>
            <person name="Bluhm B."/>
            <person name="Cannon C."/>
            <person name="Castanera R."/>
            <person name="Culley D."/>
            <person name="Daum C."/>
            <person name="Ezra D."/>
            <person name="Gonzalez J."/>
            <person name="Henrissat B."/>
            <person name="Kuo A."/>
            <person name="Liang C."/>
            <person name="Lipzen A."/>
            <person name="Lutzoni F."/>
            <person name="Magnuson J."/>
            <person name="Mondo S."/>
            <person name="Nolan M."/>
            <person name="Ohm R."/>
            <person name="Pangilinan J."/>
            <person name="Park H.-J."/>
            <person name="Ramirez L."/>
            <person name="Alfaro M."/>
            <person name="Sun H."/>
            <person name="Tritt A."/>
            <person name="Yoshinaga Y."/>
            <person name="Zwiers L.-H."/>
            <person name="Turgeon B."/>
            <person name="Goodwin S."/>
            <person name="Spatafora J."/>
            <person name="Crous P."/>
            <person name="Grigoriev I."/>
        </authorList>
    </citation>
    <scope>NUCLEOTIDE SEQUENCE</scope>
    <source>
        <strain evidence="2">CBS 116435</strain>
    </source>
</reference>
<dbReference type="EMBL" id="MU003827">
    <property type="protein sequence ID" value="KAF2718255.1"/>
    <property type="molecule type" value="Genomic_DNA"/>
</dbReference>
<proteinExistence type="predicted"/>
<feature type="compositionally biased region" description="Low complexity" evidence="1">
    <location>
        <begin position="332"/>
        <end position="367"/>
    </location>
</feature>
<accession>A0A9P4Q2F7</accession>
<gene>
    <name evidence="2" type="ORF">K431DRAFT_137971</name>
</gene>
<feature type="compositionally biased region" description="Low complexity" evidence="1">
    <location>
        <begin position="70"/>
        <end position="79"/>
    </location>
</feature>
<feature type="compositionally biased region" description="Polar residues" evidence="1">
    <location>
        <begin position="521"/>
        <end position="537"/>
    </location>
</feature>
<organism evidence="2 3">
    <name type="scientific">Polychaeton citri CBS 116435</name>
    <dbReference type="NCBI Taxonomy" id="1314669"/>
    <lineage>
        <taxon>Eukaryota</taxon>
        <taxon>Fungi</taxon>
        <taxon>Dikarya</taxon>
        <taxon>Ascomycota</taxon>
        <taxon>Pezizomycotina</taxon>
        <taxon>Dothideomycetes</taxon>
        <taxon>Dothideomycetidae</taxon>
        <taxon>Capnodiales</taxon>
        <taxon>Capnodiaceae</taxon>
        <taxon>Polychaeton</taxon>
    </lineage>
</organism>
<feature type="compositionally biased region" description="Basic and acidic residues" evidence="1">
    <location>
        <begin position="16"/>
        <end position="26"/>
    </location>
</feature>
<evidence type="ECO:0000256" key="1">
    <source>
        <dbReference type="SAM" id="MobiDB-lite"/>
    </source>
</evidence>
<name>A0A9P4Q2F7_9PEZI</name>
<dbReference type="AlphaFoldDB" id="A0A9P4Q2F7"/>
<evidence type="ECO:0000313" key="3">
    <source>
        <dbReference type="Proteomes" id="UP000799441"/>
    </source>
</evidence>
<feature type="compositionally biased region" description="Basic and acidic residues" evidence="1">
    <location>
        <begin position="213"/>
        <end position="235"/>
    </location>
</feature>
<comment type="caution">
    <text evidence="2">The sequence shown here is derived from an EMBL/GenBank/DDBJ whole genome shotgun (WGS) entry which is preliminary data.</text>
</comment>
<evidence type="ECO:0000313" key="2">
    <source>
        <dbReference type="EMBL" id="KAF2718255.1"/>
    </source>
</evidence>
<feature type="compositionally biased region" description="Basic and acidic residues" evidence="1">
    <location>
        <begin position="399"/>
        <end position="409"/>
    </location>
</feature>
<dbReference type="OrthoDB" id="10249311at2759"/>
<feature type="compositionally biased region" description="Polar residues" evidence="1">
    <location>
        <begin position="436"/>
        <end position="446"/>
    </location>
</feature>
<feature type="compositionally biased region" description="Basic and acidic residues" evidence="1">
    <location>
        <begin position="152"/>
        <end position="164"/>
    </location>
</feature>
<feature type="compositionally biased region" description="Polar residues" evidence="1">
    <location>
        <begin position="236"/>
        <end position="259"/>
    </location>
</feature>
<dbReference type="Proteomes" id="UP000799441">
    <property type="component" value="Unassembled WGS sequence"/>
</dbReference>
<sequence length="559" mass="61104">MSGRWQDSVPVNWNNRDSRPEPERQDTYGSIGSNGSNAARDNSSIRPVNRRPSDMNMQANEPDPPRSRRPSAANTSTSSITGKKRSMRNMRPPQRRPGEIPDDSPWIHRDKLAQIEIQEMEEAGIYIPVKTAQRSSSARPDSTRPDSQSPSRDGHSRTESKEGFTENASSGDEGQNGGYSSHEDHISKRLSTTPDNASAGAGQGAGGTLGYEHGLDSDYHVQEETTTYEARRERSNSLPRPSTSRIPVSRQSPMPVSQDVQDREAPLSRSPEGSGTWDHLQYARNARSGSIGSQVLLDDGETPRPSSAHLLGGDSPPKGRSPSKVTPKGRKSSSSTQRGGRSTRATSSTRRPGSSSNNRPSTSQRNSPEGDPPWLASMYKPDPRLPPDQQMLPTHAKRLARERWEREGKTGSVYDTEFNLLNDEDPSQPKAPVLSLDQSRLDSNAEQPRRSLSPYKKSPQPSPSAEPENGSTWPLPSPGAKSDTKSEAASPRPGTSGGYKITPTITPTPPIQSPKPVASPRVSQQHQQESTVQSTTPRIPVLYEKDEVKEKKGCCCVMM</sequence>
<feature type="compositionally biased region" description="Polar residues" evidence="1">
    <location>
        <begin position="132"/>
        <end position="151"/>
    </location>
</feature>
<protein>
    <submittedName>
        <fullName evidence="2">Uncharacterized protein</fullName>
    </submittedName>
</protein>
<feature type="compositionally biased region" description="Polar residues" evidence="1">
    <location>
        <begin position="27"/>
        <end position="46"/>
    </location>
</feature>
<keyword evidence="3" id="KW-1185">Reference proteome</keyword>
<feature type="region of interest" description="Disordered" evidence="1">
    <location>
        <begin position="1"/>
        <end position="538"/>
    </location>
</feature>